<dbReference type="PRINTS" id="PR00344">
    <property type="entry name" value="BCTRLSENSOR"/>
</dbReference>
<dbReference type="PROSITE" id="PS50109">
    <property type="entry name" value="HIS_KIN"/>
    <property type="match status" value="1"/>
</dbReference>
<dbReference type="eggNOG" id="COG5002">
    <property type="taxonomic scope" value="Bacteria"/>
</dbReference>
<dbReference type="InterPro" id="IPR004358">
    <property type="entry name" value="Sig_transdc_His_kin-like_C"/>
</dbReference>
<keyword evidence="10" id="KW-0902">Two-component regulatory system</keyword>
<dbReference type="Pfam" id="PF02518">
    <property type="entry name" value="HATPase_c"/>
    <property type="match status" value="1"/>
</dbReference>
<dbReference type="HOGENOM" id="CLU_000445_89_6_9"/>
<dbReference type="InterPro" id="IPR036097">
    <property type="entry name" value="HisK_dim/P_sf"/>
</dbReference>
<dbReference type="EMBL" id="AEPV01000001">
    <property type="protein sequence ID" value="EFU75138.1"/>
    <property type="molecule type" value="Genomic_DNA"/>
</dbReference>
<evidence type="ECO:0000256" key="9">
    <source>
        <dbReference type="ARBA" id="ARBA00022989"/>
    </source>
</evidence>
<dbReference type="InterPro" id="IPR036890">
    <property type="entry name" value="HATPase_C_sf"/>
</dbReference>
<protein>
    <recommendedName>
        <fullName evidence="4">Signal transduction histidine-protein kinase ArlS</fullName>
        <ecNumber evidence="3">2.7.13.3</ecNumber>
    </recommendedName>
</protein>
<feature type="domain" description="HAMP" evidence="14">
    <location>
        <begin position="222"/>
        <end position="276"/>
    </location>
</feature>
<dbReference type="STRING" id="888064.HMPREF9088_0001"/>
<gene>
    <name evidence="15" type="ORF">HMPREF9088_0001</name>
</gene>
<dbReference type="PANTHER" id="PTHR45528">
    <property type="entry name" value="SENSOR HISTIDINE KINASE CPXA"/>
    <property type="match status" value="1"/>
</dbReference>
<dbReference type="SMART" id="SM00388">
    <property type="entry name" value="HisKA"/>
    <property type="match status" value="1"/>
</dbReference>
<dbReference type="PANTHER" id="PTHR45528:SF12">
    <property type="entry name" value="SENSOR HISTIDINE KINASE ARSS"/>
    <property type="match status" value="1"/>
</dbReference>
<dbReference type="OrthoDB" id="9786919at2"/>
<dbReference type="InterPro" id="IPR003660">
    <property type="entry name" value="HAMP_dom"/>
</dbReference>
<evidence type="ECO:0000313" key="15">
    <source>
        <dbReference type="EMBL" id="EFU75138.1"/>
    </source>
</evidence>
<keyword evidence="6 15" id="KW-0808">Transferase</keyword>
<sequence length="505" mass="58135">MKFLTKKKKKNQKEGLRGLSLTIKWALASSLFIFVVFTIFAVITYKSSVSLFVEKERKNASQTTKEAVSRLANSNRELNLVESYRTLTNSSNGENSIYDRTSTIEGILMDIDPFISDLGQPEMNMYIYNLQKDLVFKTTKEDMALVGTSQSEPVIVTVNGTSGFIFVQAVVSKETKETIGYVQTFYELSGLADIRQRLLRLLILLEIISLVLSSVLGYFLSLYFLKPLKMLRDIMEQIRKNPQSDIYMPKLETHDELEDVAEIFNEMLGRMRSYIEQQEQFVEDVSHELRTPVAVIEGHLRLLDRWGKDDPEILDESLAASMQEISRMKVLVQEMLDLSRAEQVDVHYANETSKAKEVVHQVFNNFRMLYPEFQFTLDDDLAIEKTVKIYRNHFEQILIIIMDNAVKYSTTRKEVHLTVSSNKRTLEIAIQDFGEGIKEEDKNRIFNRFYRVDKARARDKGGNGLGLSISKKLIENYKGKISVESILGQGTIFRIYLPIIDSEHN</sequence>
<keyword evidence="8 15" id="KW-0418">Kinase</keyword>
<feature type="domain" description="Histidine kinase" evidence="13">
    <location>
        <begin position="284"/>
        <end position="501"/>
    </location>
</feature>
<dbReference type="GO" id="GO:0000155">
    <property type="term" value="F:phosphorelay sensor kinase activity"/>
    <property type="evidence" value="ECO:0007669"/>
    <property type="project" value="InterPro"/>
</dbReference>
<name>E6LCB1_ENTI1</name>
<dbReference type="RefSeq" id="WP_007207022.1">
    <property type="nucleotide sequence ID" value="NZ_GL622241.1"/>
</dbReference>
<keyword evidence="16" id="KW-1185">Reference proteome</keyword>
<dbReference type="Gene3D" id="1.10.287.130">
    <property type="match status" value="1"/>
</dbReference>
<dbReference type="Gene3D" id="6.10.340.10">
    <property type="match status" value="1"/>
</dbReference>
<dbReference type="InterPro" id="IPR050398">
    <property type="entry name" value="HssS/ArlS-like"/>
</dbReference>
<dbReference type="InterPro" id="IPR003594">
    <property type="entry name" value="HATPase_dom"/>
</dbReference>
<evidence type="ECO:0000256" key="1">
    <source>
        <dbReference type="ARBA" id="ARBA00000085"/>
    </source>
</evidence>
<dbReference type="SMART" id="SM00304">
    <property type="entry name" value="HAMP"/>
    <property type="match status" value="1"/>
</dbReference>
<keyword evidence="5" id="KW-0597">Phosphoprotein</keyword>
<evidence type="ECO:0000256" key="5">
    <source>
        <dbReference type="ARBA" id="ARBA00022553"/>
    </source>
</evidence>
<dbReference type="InterPro" id="IPR041610">
    <property type="entry name" value="ArlS_N"/>
</dbReference>
<proteinExistence type="predicted"/>
<dbReference type="SMART" id="SM00387">
    <property type="entry name" value="HATPase_c"/>
    <property type="match status" value="1"/>
</dbReference>
<organism evidence="15 16">
    <name type="scientific">Enterococcus italicus (strain DSM 15952 / CCUG 50447 / LMG 22039 / TP 1.5)</name>
    <dbReference type="NCBI Taxonomy" id="888064"/>
    <lineage>
        <taxon>Bacteria</taxon>
        <taxon>Bacillati</taxon>
        <taxon>Bacillota</taxon>
        <taxon>Bacilli</taxon>
        <taxon>Lactobacillales</taxon>
        <taxon>Enterococcaceae</taxon>
        <taxon>Enterococcus</taxon>
    </lineage>
</organism>
<feature type="transmembrane region" description="Helical" evidence="12">
    <location>
        <begin position="21"/>
        <end position="45"/>
    </location>
</feature>
<dbReference type="InterPro" id="IPR005467">
    <property type="entry name" value="His_kinase_dom"/>
</dbReference>
<dbReference type="Pfam" id="PF00512">
    <property type="entry name" value="HisKA"/>
    <property type="match status" value="1"/>
</dbReference>
<dbReference type="SUPFAM" id="SSF47384">
    <property type="entry name" value="Homodimeric domain of signal transducing histidine kinase"/>
    <property type="match status" value="1"/>
</dbReference>
<evidence type="ECO:0000256" key="3">
    <source>
        <dbReference type="ARBA" id="ARBA00012438"/>
    </source>
</evidence>
<evidence type="ECO:0000256" key="11">
    <source>
        <dbReference type="ARBA" id="ARBA00023136"/>
    </source>
</evidence>
<dbReference type="SUPFAM" id="SSF55874">
    <property type="entry name" value="ATPase domain of HSP90 chaperone/DNA topoisomerase II/histidine kinase"/>
    <property type="match status" value="1"/>
</dbReference>
<evidence type="ECO:0000256" key="12">
    <source>
        <dbReference type="SAM" id="Phobius"/>
    </source>
</evidence>
<keyword evidence="9 12" id="KW-1133">Transmembrane helix</keyword>
<accession>E6LCB1</accession>
<evidence type="ECO:0000313" key="16">
    <source>
        <dbReference type="Proteomes" id="UP000010296"/>
    </source>
</evidence>
<dbReference type="Pfam" id="PF18719">
    <property type="entry name" value="ArlS_N"/>
    <property type="match status" value="1"/>
</dbReference>
<dbReference type="FunFam" id="3.30.565.10:FF:000006">
    <property type="entry name" value="Sensor histidine kinase WalK"/>
    <property type="match status" value="1"/>
</dbReference>
<dbReference type="CDD" id="cd00082">
    <property type="entry name" value="HisKA"/>
    <property type="match status" value="1"/>
</dbReference>
<comment type="caution">
    <text evidence="15">The sequence shown here is derived from an EMBL/GenBank/DDBJ whole genome shotgun (WGS) entry which is preliminary data.</text>
</comment>
<keyword evidence="7 12" id="KW-0812">Transmembrane</keyword>
<dbReference type="GO" id="GO:0016020">
    <property type="term" value="C:membrane"/>
    <property type="evidence" value="ECO:0007669"/>
    <property type="project" value="UniProtKB-SubCell"/>
</dbReference>
<evidence type="ECO:0000256" key="6">
    <source>
        <dbReference type="ARBA" id="ARBA00022679"/>
    </source>
</evidence>
<keyword evidence="11 12" id="KW-0472">Membrane</keyword>
<evidence type="ECO:0000259" key="13">
    <source>
        <dbReference type="PROSITE" id="PS50109"/>
    </source>
</evidence>
<dbReference type="AlphaFoldDB" id="E6LCB1"/>
<dbReference type="EC" id="2.7.13.3" evidence="3"/>
<comment type="catalytic activity">
    <reaction evidence="1">
        <text>ATP + protein L-histidine = ADP + protein N-phospho-L-histidine.</text>
        <dbReference type="EC" id="2.7.13.3"/>
    </reaction>
</comment>
<dbReference type="InterPro" id="IPR003661">
    <property type="entry name" value="HisK_dim/P_dom"/>
</dbReference>
<evidence type="ECO:0000256" key="2">
    <source>
        <dbReference type="ARBA" id="ARBA00004141"/>
    </source>
</evidence>
<dbReference type="FunFam" id="1.10.287.130:FF:000001">
    <property type="entry name" value="Two-component sensor histidine kinase"/>
    <property type="match status" value="1"/>
</dbReference>
<evidence type="ECO:0000256" key="8">
    <source>
        <dbReference type="ARBA" id="ARBA00022777"/>
    </source>
</evidence>
<evidence type="ECO:0000256" key="7">
    <source>
        <dbReference type="ARBA" id="ARBA00022692"/>
    </source>
</evidence>
<dbReference type="Gene3D" id="3.30.565.10">
    <property type="entry name" value="Histidine kinase-like ATPase, C-terminal domain"/>
    <property type="match status" value="1"/>
</dbReference>
<dbReference type="Proteomes" id="UP000010296">
    <property type="component" value="Unassembled WGS sequence"/>
</dbReference>
<feature type="transmembrane region" description="Helical" evidence="12">
    <location>
        <begin position="201"/>
        <end position="225"/>
    </location>
</feature>
<evidence type="ECO:0000256" key="10">
    <source>
        <dbReference type="ARBA" id="ARBA00023012"/>
    </source>
</evidence>
<evidence type="ECO:0000259" key="14">
    <source>
        <dbReference type="PROSITE" id="PS50885"/>
    </source>
</evidence>
<reference evidence="15 16" key="1">
    <citation type="submission" date="2010-12" db="EMBL/GenBank/DDBJ databases">
        <authorList>
            <person name="Muzny D."/>
            <person name="Qin X."/>
            <person name="Deng J."/>
            <person name="Jiang H."/>
            <person name="Liu Y."/>
            <person name="Qu J."/>
            <person name="Song X.-Z."/>
            <person name="Zhang L."/>
            <person name="Thornton R."/>
            <person name="Coyle M."/>
            <person name="Francisco L."/>
            <person name="Jackson L."/>
            <person name="Javaid M."/>
            <person name="Korchina V."/>
            <person name="Kovar C."/>
            <person name="Mata R."/>
            <person name="Mathew T."/>
            <person name="Ngo R."/>
            <person name="Nguyen L."/>
            <person name="Nguyen N."/>
            <person name="Okwuonu G."/>
            <person name="Ongeri F."/>
            <person name="Pham C."/>
            <person name="Simmons D."/>
            <person name="Wilczek-Boney K."/>
            <person name="Hale W."/>
            <person name="Jakkamsetti A."/>
            <person name="Pham P."/>
            <person name="Ruth R."/>
            <person name="San Lucas F."/>
            <person name="Warren J."/>
            <person name="Zhang J."/>
            <person name="Zhao Z."/>
            <person name="Zhou C."/>
            <person name="Zhu D."/>
            <person name="Lee S."/>
            <person name="Bess C."/>
            <person name="Blankenburg K."/>
            <person name="Forbes L."/>
            <person name="Fu Q."/>
            <person name="Gubbala S."/>
            <person name="Hirani K."/>
            <person name="Jayaseelan J.C."/>
            <person name="Lara F."/>
            <person name="Munidasa M."/>
            <person name="Palculict T."/>
            <person name="Patil S."/>
            <person name="Pu L.-L."/>
            <person name="Saada N."/>
            <person name="Tang L."/>
            <person name="Weissenberger G."/>
            <person name="Zhu Y."/>
            <person name="Hemphill L."/>
            <person name="Shang Y."/>
            <person name="Youmans B."/>
            <person name="Ayvaz T."/>
            <person name="Ross M."/>
            <person name="Santibanez J."/>
            <person name="Aqrawi P."/>
            <person name="Gross S."/>
            <person name="Joshi V."/>
            <person name="Fowler G."/>
            <person name="Nazareth L."/>
            <person name="Reid J."/>
            <person name="Worley K."/>
            <person name="Petrosino J."/>
            <person name="Highlander S."/>
            <person name="Gibbs R."/>
        </authorList>
    </citation>
    <scope>NUCLEOTIDE SEQUENCE [LARGE SCALE GENOMIC DNA]</scope>
    <source>
        <strain evidence="16">DSM 15952 / CCUG 50447 / LMG 22039 / TP 1.5</strain>
    </source>
</reference>
<evidence type="ECO:0000256" key="4">
    <source>
        <dbReference type="ARBA" id="ARBA00015735"/>
    </source>
</evidence>
<dbReference type="PROSITE" id="PS50885">
    <property type="entry name" value="HAMP"/>
    <property type="match status" value="1"/>
</dbReference>
<comment type="subcellular location">
    <subcellularLocation>
        <location evidence="2">Membrane</location>
        <topology evidence="2">Multi-pass membrane protein</topology>
    </subcellularLocation>
</comment>